<dbReference type="PANTHER" id="PTHR46268:SF6">
    <property type="entry name" value="UNIVERSAL STRESS PROTEIN UP12"/>
    <property type="match status" value="1"/>
</dbReference>
<dbReference type="PRINTS" id="PR01438">
    <property type="entry name" value="UNVRSLSTRESS"/>
</dbReference>
<protein>
    <submittedName>
        <fullName evidence="3">Universal stress protein</fullName>
    </submittedName>
</protein>
<organism evidence="3 4">
    <name type="scientific">Rhizocola hellebori</name>
    <dbReference type="NCBI Taxonomy" id="1392758"/>
    <lineage>
        <taxon>Bacteria</taxon>
        <taxon>Bacillati</taxon>
        <taxon>Actinomycetota</taxon>
        <taxon>Actinomycetes</taxon>
        <taxon>Micromonosporales</taxon>
        <taxon>Micromonosporaceae</taxon>
        <taxon>Rhizocola</taxon>
    </lineage>
</organism>
<comment type="similarity">
    <text evidence="1">Belongs to the universal stress protein A family.</text>
</comment>
<dbReference type="InterPro" id="IPR014729">
    <property type="entry name" value="Rossmann-like_a/b/a_fold"/>
</dbReference>
<feature type="domain" description="UspA" evidence="2">
    <location>
        <begin position="2"/>
        <end position="138"/>
    </location>
</feature>
<dbReference type="InterPro" id="IPR006015">
    <property type="entry name" value="Universal_stress_UspA"/>
</dbReference>
<dbReference type="Proteomes" id="UP000612899">
    <property type="component" value="Unassembled WGS sequence"/>
</dbReference>
<name>A0A8J3VJD5_9ACTN</name>
<dbReference type="Pfam" id="PF00582">
    <property type="entry name" value="Usp"/>
    <property type="match status" value="2"/>
</dbReference>
<dbReference type="AlphaFoldDB" id="A0A8J3VJD5"/>
<dbReference type="InterPro" id="IPR006016">
    <property type="entry name" value="UspA"/>
</dbReference>
<dbReference type="SUPFAM" id="SSF52402">
    <property type="entry name" value="Adenine nucleotide alpha hydrolases-like"/>
    <property type="match status" value="2"/>
</dbReference>
<evidence type="ECO:0000313" key="4">
    <source>
        <dbReference type="Proteomes" id="UP000612899"/>
    </source>
</evidence>
<keyword evidence="4" id="KW-1185">Reference proteome</keyword>
<reference evidence="3" key="1">
    <citation type="submission" date="2021-01" db="EMBL/GenBank/DDBJ databases">
        <title>Whole genome shotgun sequence of Rhizocola hellebori NBRC 109834.</title>
        <authorList>
            <person name="Komaki H."/>
            <person name="Tamura T."/>
        </authorList>
    </citation>
    <scope>NUCLEOTIDE SEQUENCE</scope>
    <source>
        <strain evidence="3">NBRC 109834</strain>
    </source>
</reference>
<comment type="caution">
    <text evidence="3">The sequence shown here is derived from an EMBL/GenBank/DDBJ whole genome shotgun (WGS) entry which is preliminary data.</text>
</comment>
<sequence length="290" mass="30311">MAGVDGSPGGLTAARYGASLAERRNVPLRLIHVFESLFYGYGPLFAAGNYAVADEQLHAAAQRSLANDAEQIRAAYPGLTVEADLLEGLPAAVLIEESQDAVATVVGTRGLGGFAGLQLGSVSSQVAAHGHGPVVVVRPAEQPDGPVLVGFDGSEASQAALTYGIREALDLKVPLAVANVYWEEPLGLQNPWGSKEIPDPAVTAVHKSQQLIDDALELAREEHPDLQIEIRTIHSMNPEYSLVEESAHASLTIVGCRGRGGFAGLLLGSVSRTLVHHAAGPVAVLHPTAH</sequence>
<evidence type="ECO:0000256" key="1">
    <source>
        <dbReference type="ARBA" id="ARBA00008791"/>
    </source>
</evidence>
<dbReference type="PANTHER" id="PTHR46268">
    <property type="entry name" value="STRESS RESPONSE PROTEIN NHAX"/>
    <property type="match status" value="1"/>
</dbReference>
<dbReference type="EMBL" id="BONY01000041">
    <property type="protein sequence ID" value="GIH07888.1"/>
    <property type="molecule type" value="Genomic_DNA"/>
</dbReference>
<accession>A0A8J3VJD5</accession>
<evidence type="ECO:0000313" key="3">
    <source>
        <dbReference type="EMBL" id="GIH07888.1"/>
    </source>
</evidence>
<dbReference type="Gene3D" id="3.40.50.620">
    <property type="entry name" value="HUPs"/>
    <property type="match status" value="2"/>
</dbReference>
<proteinExistence type="inferred from homology"/>
<gene>
    <name evidence="3" type="ORF">Rhe02_59550</name>
</gene>
<evidence type="ECO:0000259" key="2">
    <source>
        <dbReference type="Pfam" id="PF00582"/>
    </source>
</evidence>
<feature type="domain" description="UspA" evidence="2">
    <location>
        <begin position="146"/>
        <end position="285"/>
    </location>
</feature>